<keyword evidence="1" id="KW-1133">Transmembrane helix</keyword>
<organism evidence="2 3">
    <name type="scientific">Afipia carboxydohydrogena</name>
    <name type="common">Pseudomonas carboxydohydrogena</name>
    <dbReference type="NCBI Taxonomy" id="290"/>
    <lineage>
        <taxon>Bacteria</taxon>
        <taxon>Pseudomonadati</taxon>
        <taxon>Pseudomonadota</taxon>
        <taxon>Alphaproteobacteria</taxon>
        <taxon>Hyphomicrobiales</taxon>
        <taxon>Nitrobacteraceae</taxon>
        <taxon>Afipia</taxon>
    </lineage>
</organism>
<protein>
    <recommendedName>
        <fullName evidence="4">Lipoprotein</fullName>
    </recommendedName>
</protein>
<keyword evidence="1" id="KW-0472">Membrane</keyword>
<dbReference type="RefSeq" id="WP_275246753.1">
    <property type="nucleotide sequence ID" value="NZ_BAABDX010000001.1"/>
</dbReference>
<name>A0ABY8BMD1_AFICR</name>
<accession>A0ABY8BMD1</accession>
<evidence type="ECO:0008006" key="4">
    <source>
        <dbReference type="Google" id="ProtNLM"/>
    </source>
</evidence>
<feature type="transmembrane region" description="Helical" evidence="1">
    <location>
        <begin position="21"/>
        <end position="51"/>
    </location>
</feature>
<evidence type="ECO:0000256" key="1">
    <source>
        <dbReference type="SAM" id="Phobius"/>
    </source>
</evidence>
<proteinExistence type="predicted"/>
<dbReference type="Proteomes" id="UP001213907">
    <property type="component" value="Chromosome"/>
</dbReference>
<keyword evidence="3" id="KW-1185">Reference proteome</keyword>
<sequence>MMRSKIVDRGFQYPSAPARRAAHDLTAAAIAAACLSVCLVVSLAILSIWFVSSIA</sequence>
<evidence type="ECO:0000313" key="2">
    <source>
        <dbReference type="EMBL" id="WEF51143.1"/>
    </source>
</evidence>
<evidence type="ECO:0000313" key="3">
    <source>
        <dbReference type="Proteomes" id="UP001213907"/>
    </source>
</evidence>
<dbReference type="EMBL" id="CP113162">
    <property type="protein sequence ID" value="WEF51143.1"/>
    <property type="molecule type" value="Genomic_DNA"/>
</dbReference>
<gene>
    <name evidence="2" type="ORF">AFIC_002713</name>
</gene>
<keyword evidence="1" id="KW-0812">Transmembrane</keyword>
<reference evidence="2 3" key="1">
    <citation type="submission" date="2022-11" db="EMBL/GenBank/DDBJ databases">
        <authorList>
            <person name="Siebert D."/>
            <person name="Busche T."/>
            <person name="Saydam E."/>
            <person name="Kalinowski J."/>
            <person name="Ruckert C."/>
            <person name="Blombach B."/>
        </authorList>
    </citation>
    <scope>NUCLEOTIDE SEQUENCE [LARGE SCALE GENOMIC DNA]</scope>
    <source>
        <strain evidence="2 3">DSM 1083</strain>
    </source>
</reference>